<dbReference type="Proteomes" id="UP000294335">
    <property type="component" value="Unassembled WGS sequence"/>
</dbReference>
<dbReference type="AlphaFoldDB" id="A0AAQ1PAP0"/>
<sequence length="48" mass="4969">MSWHNGDALASEFGVNGEVLLSQEGGGRGPLGRAKLSSFDTGRCMSGK</sequence>
<keyword evidence="3" id="KW-1185">Reference proteome</keyword>
<feature type="region of interest" description="Disordered" evidence="1">
    <location>
        <begin position="21"/>
        <end position="48"/>
    </location>
</feature>
<dbReference type="EMBL" id="OPYN01000191">
    <property type="protein sequence ID" value="SPO63011.1"/>
    <property type="molecule type" value="Genomic_DNA"/>
</dbReference>
<name>A0AAQ1PAP0_9PSED</name>
<accession>A0AAQ1PAP0</accession>
<organism evidence="2 3">
    <name type="scientific">Pseudomonas inefficax</name>
    <dbReference type="NCBI Taxonomy" id="2078786"/>
    <lineage>
        <taxon>Bacteria</taxon>
        <taxon>Pseudomonadati</taxon>
        <taxon>Pseudomonadota</taxon>
        <taxon>Gammaproteobacteria</taxon>
        <taxon>Pseudomonadales</taxon>
        <taxon>Pseudomonadaceae</taxon>
        <taxon>Pseudomonas</taxon>
    </lineage>
</organism>
<comment type="caution">
    <text evidence="2">The sequence shown here is derived from an EMBL/GenBank/DDBJ whole genome shotgun (WGS) entry which is preliminary data.</text>
</comment>
<protein>
    <submittedName>
        <fullName evidence="2">Uncharacterized protein</fullName>
    </submittedName>
</protein>
<proteinExistence type="predicted"/>
<reference evidence="2 3" key="1">
    <citation type="submission" date="2018-02" db="EMBL/GenBank/DDBJ databases">
        <authorList>
            <person name="Dubost A."/>
        </authorList>
    </citation>
    <scope>NUCLEOTIDE SEQUENCE [LARGE SCALE GENOMIC DNA]</scope>
    <source>
        <strain evidence="3">JV551A3</strain>
    </source>
</reference>
<evidence type="ECO:0000256" key="1">
    <source>
        <dbReference type="SAM" id="MobiDB-lite"/>
    </source>
</evidence>
<gene>
    <name evidence="2" type="ORF">JV551A3_V1_1910019</name>
</gene>
<evidence type="ECO:0000313" key="2">
    <source>
        <dbReference type="EMBL" id="SPO63011.1"/>
    </source>
</evidence>
<evidence type="ECO:0000313" key="3">
    <source>
        <dbReference type="Proteomes" id="UP000294335"/>
    </source>
</evidence>